<feature type="transmembrane region" description="Helical" evidence="1">
    <location>
        <begin position="70"/>
        <end position="88"/>
    </location>
</feature>
<sequence length="183" mass="19655">MRLLKYFRVYDLILIALMATLGIAAKPIVVPIAHMITGPLFIPGGAVAGGLYMFWIALAAGLVGKRGTATMTAFTQALIVIVTGAFGSHGIVSVITYTLPGFAIDAVFFIIRRRWETIGDFFLAGIIANLAGTYLSNLVFFRLPLIPLLMSLSWATLSGGIGGLIAYSIHKQIKKLEGVHDET</sequence>
<accession>A0ABS5PP00</accession>
<feature type="transmembrane region" description="Helical" evidence="1">
    <location>
        <begin position="118"/>
        <end position="140"/>
    </location>
</feature>
<organism evidence="2 3">
    <name type="scientific">Fusibacter paucivorans</name>
    <dbReference type="NCBI Taxonomy" id="76009"/>
    <lineage>
        <taxon>Bacteria</taxon>
        <taxon>Bacillati</taxon>
        <taxon>Bacillota</taxon>
        <taxon>Clostridia</taxon>
        <taxon>Eubacteriales</taxon>
        <taxon>Eubacteriales Family XII. Incertae Sedis</taxon>
        <taxon>Fusibacter</taxon>
    </lineage>
</organism>
<comment type="caution">
    <text evidence="2">The sequence shown here is derived from an EMBL/GenBank/DDBJ whole genome shotgun (WGS) entry which is preliminary data.</text>
</comment>
<keyword evidence="1" id="KW-0472">Membrane</keyword>
<protein>
    <submittedName>
        <fullName evidence="2">ECF transporter S component</fullName>
    </submittedName>
</protein>
<gene>
    <name evidence="2" type="ORF">KHM83_09440</name>
</gene>
<feature type="transmembrane region" description="Helical" evidence="1">
    <location>
        <begin position="12"/>
        <end position="34"/>
    </location>
</feature>
<evidence type="ECO:0000313" key="3">
    <source>
        <dbReference type="Proteomes" id="UP000746471"/>
    </source>
</evidence>
<proteinExistence type="predicted"/>
<reference evidence="2 3" key="1">
    <citation type="submission" date="2021-05" db="EMBL/GenBank/DDBJ databases">
        <title>Fusibacter ferrireducens sp. nov., an anaerobic, sulfur- and Fe-reducing bacterium isolated from the mangrove sediment.</title>
        <authorList>
            <person name="Qiu D."/>
        </authorList>
    </citation>
    <scope>NUCLEOTIDE SEQUENCE [LARGE SCALE GENOMIC DNA]</scope>
    <source>
        <strain evidence="2 3">DSM 12116</strain>
    </source>
</reference>
<keyword evidence="1" id="KW-0812">Transmembrane</keyword>
<keyword evidence="3" id="KW-1185">Reference proteome</keyword>
<feature type="transmembrane region" description="Helical" evidence="1">
    <location>
        <begin position="40"/>
        <end position="63"/>
    </location>
</feature>
<evidence type="ECO:0000256" key="1">
    <source>
        <dbReference type="SAM" id="Phobius"/>
    </source>
</evidence>
<dbReference type="Proteomes" id="UP000746471">
    <property type="component" value="Unassembled WGS sequence"/>
</dbReference>
<evidence type="ECO:0000313" key="2">
    <source>
        <dbReference type="EMBL" id="MBS7526900.1"/>
    </source>
</evidence>
<dbReference type="EMBL" id="JAHBCL010000014">
    <property type="protein sequence ID" value="MBS7526900.1"/>
    <property type="molecule type" value="Genomic_DNA"/>
</dbReference>
<dbReference type="InterPro" id="IPR017195">
    <property type="entry name" value="ABC_thiamin-permease_prd"/>
</dbReference>
<keyword evidence="1" id="KW-1133">Transmembrane helix</keyword>
<feature type="transmembrane region" description="Helical" evidence="1">
    <location>
        <begin position="146"/>
        <end position="167"/>
    </location>
</feature>
<name>A0ABS5PP00_9FIRM</name>
<dbReference type="RefSeq" id="WP_213236761.1">
    <property type="nucleotide sequence ID" value="NZ_JAHBCL010000014.1"/>
</dbReference>
<dbReference type="Pfam" id="PF09819">
    <property type="entry name" value="ABC_cobalt"/>
    <property type="match status" value="1"/>
</dbReference>